<evidence type="ECO:0000256" key="12">
    <source>
        <dbReference type="SAM" id="MobiDB-lite"/>
    </source>
</evidence>
<dbReference type="EMBL" id="CAMAPE010000038">
    <property type="protein sequence ID" value="CAH9101834.1"/>
    <property type="molecule type" value="Genomic_DNA"/>
</dbReference>
<feature type="domain" description="Integrase catalytic" evidence="14">
    <location>
        <begin position="1151"/>
        <end position="1272"/>
    </location>
</feature>
<evidence type="ECO:0000256" key="6">
    <source>
        <dbReference type="ARBA" id="ARBA00022801"/>
    </source>
</evidence>
<dbReference type="InterPro" id="IPR043128">
    <property type="entry name" value="Rev_trsase/Diguanyl_cyclase"/>
</dbReference>
<dbReference type="InterPro" id="IPR000477">
    <property type="entry name" value="RT_dom"/>
</dbReference>
<dbReference type="GO" id="GO:0015074">
    <property type="term" value="P:DNA integration"/>
    <property type="evidence" value="ECO:0007669"/>
    <property type="project" value="UniProtKB-KW"/>
</dbReference>
<dbReference type="Pfam" id="PF08284">
    <property type="entry name" value="RVP_2"/>
    <property type="match status" value="1"/>
</dbReference>
<evidence type="ECO:0000256" key="11">
    <source>
        <dbReference type="ARBA" id="ARBA00023268"/>
    </source>
</evidence>
<dbReference type="PANTHER" id="PTHR37984">
    <property type="entry name" value="PROTEIN CBG26694"/>
    <property type="match status" value="1"/>
</dbReference>
<keyword evidence="4" id="KW-0540">Nuclease</keyword>
<dbReference type="InterPro" id="IPR001969">
    <property type="entry name" value="Aspartic_peptidase_AS"/>
</dbReference>
<dbReference type="InterPro" id="IPR041588">
    <property type="entry name" value="Integrase_H2C2"/>
</dbReference>
<dbReference type="GO" id="GO:0003723">
    <property type="term" value="F:RNA binding"/>
    <property type="evidence" value="ECO:0007669"/>
    <property type="project" value="UniProtKB-KW"/>
</dbReference>
<feature type="region of interest" description="Disordered" evidence="12">
    <location>
        <begin position="52"/>
        <end position="84"/>
    </location>
</feature>
<evidence type="ECO:0000313" key="16">
    <source>
        <dbReference type="Proteomes" id="UP001152484"/>
    </source>
</evidence>
<keyword evidence="3" id="KW-0548">Nucleotidyltransferase</keyword>
<evidence type="ECO:0000259" key="14">
    <source>
        <dbReference type="PROSITE" id="PS50994"/>
    </source>
</evidence>
<keyword evidence="16" id="KW-1185">Reference proteome</keyword>
<dbReference type="Pfam" id="PF19259">
    <property type="entry name" value="Ty3_capsid"/>
    <property type="match status" value="1"/>
</dbReference>
<keyword evidence="8" id="KW-0694">RNA-binding</keyword>
<dbReference type="InterPro" id="IPR012337">
    <property type="entry name" value="RNaseH-like_sf"/>
</dbReference>
<dbReference type="InterPro" id="IPR021109">
    <property type="entry name" value="Peptidase_aspartic_dom_sf"/>
</dbReference>
<evidence type="ECO:0000256" key="2">
    <source>
        <dbReference type="ARBA" id="ARBA00022679"/>
    </source>
</evidence>
<dbReference type="Gene3D" id="2.40.70.10">
    <property type="entry name" value="Acid Proteases"/>
    <property type="match status" value="1"/>
</dbReference>
<keyword evidence="5" id="KW-0255">Endonuclease</keyword>
<dbReference type="FunFam" id="3.10.20.370:FF:000001">
    <property type="entry name" value="Retrovirus-related Pol polyprotein from transposon 17.6-like protein"/>
    <property type="match status" value="1"/>
</dbReference>
<evidence type="ECO:0000256" key="4">
    <source>
        <dbReference type="ARBA" id="ARBA00022722"/>
    </source>
</evidence>
<feature type="region of interest" description="Disordered" evidence="12">
    <location>
        <begin position="282"/>
        <end position="305"/>
    </location>
</feature>
<keyword evidence="11" id="KW-0511">Multifunctional enzyme</keyword>
<dbReference type="FunFam" id="1.10.340.70:FF:000001">
    <property type="entry name" value="Retrovirus-related Pol polyprotein from transposon gypsy-like Protein"/>
    <property type="match status" value="1"/>
</dbReference>
<evidence type="ECO:0000256" key="10">
    <source>
        <dbReference type="ARBA" id="ARBA00022918"/>
    </source>
</evidence>
<dbReference type="FunFam" id="3.30.70.270:FF:000020">
    <property type="entry name" value="Transposon Tf2-6 polyprotein-like Protein"/>
    <property type="match status" value="1"/>
</dbReference>
<dbReference type="OrthoDB" id="1933428at2759"/>
<evidence type="ECO:0000259" key="13">
    <source>
        <dbReference type="PROSITE" id="PS50878"/>
    </source>
</evidence>
<keyword evidence="10" id="KW-0695">RNA-directed DNA polymerase</keyword>
<dbReference type="Gene3D" id="3.10.10.10">
    <property type="entry name" value="HIV Type 1 Reverse Transcriptase, subunit A, domain 1"/>
    <property type="match status" value="1"/>
</dbReference>
<dbReference type="InterPro" id="IPR045358">
    <property type="entry name" value="Ty3_capsid"/>
</dbReference>
<dbReference type="GO" id="GO:0004190">
    <property type="term" value="F:aspartic-type endopeptidase activity"/>
    <property type="evidence" value="ECO:0007669"/>
    <property type="project" value="InterPro"/>
</dbReference>
<dbReference type="InterPro" id="IPR001584">
    <property type="entry name" value="Integrase_cat-core"/>
</dbReference>
<dbReference type="CDD" id="cd09274">
    <property type="entry name" value="RNase_HI_RT_Ty3"/>
    <property type="match status" value="1"/>
</dbReference>
<dbReference type="InterPro" id="IPR041577">
    <property type="entry name" value="RT_RNaseH_2"/>
</dbReference>
<dbReference type="Gene3D" id="3.30.420.10">
    <property type="entry name" value="Ribonuclease H-like superfamily/Ribonuclease H"/>
    <property type="match status" value="1"/>
</dbReference>
<keyword evidence="7" id="KW-0460">Magnesium</keyword>
<dbReference type="SUPFAM" id="SSF50630">
    <property type="entry name" value="Acid proteases"/>
    <property type="match status" value="1"/>
</dbReference>
<dbReference type="AlphaFoldDB" id="A0A9P0ZHZ5"/>
<dbReference type="GO" id="GO:0004519">
    <property type="term" value="F:endonuclease activity"/>
    <property type="evidence" value="ECO:0007669"/>
    <property type="project" value="UniProtKB-KW"/>
</dbReference>
<evidence type="ECO:0000256" key="3">
    <source>
        <dbReference type="ARBA" id="ARBA00022695"/>
    </source>
</evidence>
<dbReference type="PROSITE" id="PS50994">
    <property type="entry name" value="INTEGRASE"/>
    <property type="match status" value="1"/>
</dbReference>
<dbReference type="SUPFAM" id="SSF53098">
    <property type="entry name" value="Ribonuclease H-like"/>
    <property type="match status" value="1"/>
</dbReference>
<keyword evidence="6" id="KW-0378">Hydrolase</keyword>
<comment type="caution">
    <text evidence="15">The sequence shown here is derived from an EMBL/GenBank/DDBJ whole genome shotgun (WGS) entry which is preliminary data.</text>
</comment>
<dbReference type="CDD" id="cd00303">
    <property type="entry name" value="retropepsin_like"/>
    <property type="match status" value="1"/>
</dbReference>
<dbReference type="SUPFAM" id="SSF56672">
    <property type="entry name" value="DNA/RNA polymerases"/>
    <property type="match status" value="1"/>
</dbReference>
<gene>
    <name evidence="15" type="ORF">CEURO_LOCUS15570</name>
</gene>
<dbReference type="GO" id="GO:0003964">
    <property type="term" value="F:RNA-directed DNA polymerase activity"/>
    <property type="evidence" value="ECO:0007669"/>
    <property type="project" value="UniProtKB-KW"/>
</dbReference>
<sequence length="1272" mass="145553">MVRTRAKMEHRVDSLERNLLEVRTKLQLELRSAMESINASMAAMNEKLATTVGARGRSRSPISPVHSRGNSVHSNTNDHRHGDVYSRIPVRNGRRIDLPLFNGEGAYNWIIRMERYFRLNNIDEDEKVEASMVAMEDRALNWFHLWENQTEETSWETLKKSIIRRFQPELIQNPYGPIPSLKQTGTVLEYREEFEMVMAPQQNMDTDLLKGIFITGLKKEVKSELKLYASKSLTETMDRAIMIEQKNEAVYSKRKEDDKFMGRERGPIPLKVQNWGEGYKSKSGSAGTYNSEKNGSGSRNSQPWFNTKGARVTEIHPSGIKKVGPQLSQEEYQERSKKGLCFKCGDKWSREHTCKLKNYKLILVEYSEEEAECEEENGSSSDEEEVVMESKSMQLSLMSKEGIPSMRAFKVKGYLKWKLGEQEVDVLIDSGATHNFISQGLVNQLKIPYQIITGYKVQIGNGDRIANNGRCEGLALCLQKAVIQQDFYILELGGTDVVLGMEWLASLGDVEVNFQKQTIRWKEQGQEQLVQGDPQLNSLEVSLTTMTQILQDAGDGYLVFCEGISVVSVEGEAEDDTWKQLLAEFPEVVQPRKQLPPRRSCDHAIHIQEGACIPNIRPYRYPQYQKTEIERIIKEMLNEGLIQHSNSPYSSPILLAKKKDGGWRFCGDYRALNKITIPDKYPIPIIEELLDELGGATIFSKLDLKSGYHQIRMKEEDRQKTAFRTHEGHYEYLVMPFGLTNAPSTFQALMNQVLRPFLRKFALVFFDDILVHSRSVEEHQEHLRKVLGALQDNQLVINAKKCSFGQSKLIYLGHIISGGGVAADPTKIEAMTMWPEPKDLKGLRGFLGLTGYYRRFVQGYSKIALPLTQLLKKDSFQWGPEATKAFEELKRTMTTLSVLATPDFDKMFIVETDASGTGLGAVLMQEGRPIAYMSKELSQRNQHKSVYERELMAIVLAVQKWRPYLLGRMFEIHTDQKSLRFLTEQRLMGEEQQKWTSKLMGFNFIIKYKPGVENRVADALSRRPFLHSLSIVTCQEWEGLEEELLKDPKCLTLFQNLVSKPDQYPDFQNKKGLLYYKGKLVLPSASPRVTKILNEYHSSAVGGHSGYFRTMKRVSNLFYWQGMRKDIKKFVEECPTCQTNKYQALKPAGLIQPLPIPQNIWTDISMDFIGGLPTSQGKDTIMVVVDRLTKSAHFLALSHPFTAKEVADLFTKEIVKLHGFPKTIVSDRDRIFLSTFWSEIFKLAGTQLKYSTAYHPRLMARLKWSTDAWRLI</sequence>
<evidence type="ECO:0000313" key="15">
    <source>
        <dbReference type="EMBL" id="CAH9101834.1"/>
    </source>
</evidence>
<dbReference type="InterPro" id="IPR043502">
    <property type="entry name" value="DNA/RNA_pol_sf"/>
</dbReference>
<dbReference type="GO" id="GO:0006508">
    <property type="term" value="P:proteolysis"/>
    <property type="evidence" value="ECO:0007669"/>
    <property type="project" value="UniProtKB-KW"/>
</dbReference>
<dbReference type="PROSITE" id="PS50878">
    <property type="entry name" value="RT_POL"/>
    <property type="match status" value="1"/>
</dbReference>
<dbReference type="Proteomes" id="UP001152484">
    <property type="component" value="Unassembled WGS sequence"/>
</dbReference>
<protein>
    <recommendedName>
        <fullName evidence="17">Ty3/gypsy retrotransposon protein</fullName>
    </recommendedName>
</protein>
<dbReference type="Gene3D" id="3.10.20.370">
    <property type="match status" value="1"/>
</dbReference>
<name>A0A9P0ZHZ5_CUSEU</name>
<accession>A0A9P0ZHZ5</accession>
<dbReference type="Gene3D" id="3.30.70.270">
    <property type="match status" value="2"/>
</dbReference>
<evidence type="ECO:0000256" key="5">
    <source>
        <dbReference type="ARBA" id="ARBA00022759"/>
    </source>
</evidence>
<evidence type="ECO:0000256" key="9">
    <source>
        <dbReference type="ARBA" id="ARBA00022908"/>
    </source>
</evidence>
<evidence type="ECO:0000256" key="7">
    <source>
        <dbReference type="ARBA" id="ARBA00022842"/>
    </source>
</evidence>
<keyword evidence="1" id="KW-0645">Protease</keyword>
<dbReference type="InterPro" id="IPR036397">
    <property type="entry name" value="RNaseH_sf"/>
</dbReference>
<dbReference type="Pfam" id="PF00078">
    <property type="entry name" value="RVT_1"/>
    <property type="match status" value="1"/>
</dbReference>
<dbReference type="Pfam" id="PF17919">
    <property type="entry name" value="RT_RNaseH_2"/>
    <property type="match status" value="1"/>
</dbReference>
<organism evidence="15 16">
    <name type="scientific">Cuscuta europaea</name>
    <name type="common">European dodder</name>
    <dbReference type="NCBI Taxonomy" id="41803"/>
    <lineage>
        <taxon>Eukaryota</taxon>
        <taxon>Viridiplantae</taxon>
        <taxon>Streptophyta</taxon>
        <taxon>Embryophyta</taxon>
        <taxon>Tracheophyta</taxon>
        <taxon>Spermatophyta</taxon>
        <taxon>Magnoliopsida</taxon>
        <taxon>eudicotyledons</taxon>
        <taxon>Gunneridae</taxon>
        <taxon>Pentapetalae</taxon>
        <taxon>asterids</taxon>
        <taxon>lamiids</taxon>
        <taxon>Solanales</taxon>
        <taxon>Convolvulaceae</taxon>
        <taxon>Cuscuteae</taxon>
        <taxon>Cuscuta</taxon>
        <taxon>Cuscuta subgen. Cuscuta</taxon>
    </lineage>
</organism>
<dbReference type="InterPro" id="IPR050951">
    <property type="entry name" value="Retrovirus_Pol_polyprotein"/>
</dbReference>
<dbReference type="PROSITE" id="PS00141">
    <property type="entry name" value="ASP_PROTEASE"/>
    <property type="match status" value="1"/>
</dbReference>
<dbReference type="Pfam" id="PF17921">
    <property type="entry name" value="Integrase_H2C2"/>
    <property type="match status" value="1"/>
</dbReference>
<keyword evidence="2" id="KW-0808">Transferase</keyword>
<dbReference type="CDD" id="cd01647">
    <property type="entry name" value="RT_LTR"/>
    <property type="match status" value="1"/>
</dbReference>
<dbReference type="Gene3D" id="1.10.340.70">
    <property type="match status" value="1"/>
</dbReference>
<dbReference type="FunFam" id="3.10.10.10:FF:000007">
    <property type="entry name" value="Retrovirus-related Pol polyprotein from transposon 17.6-like Protein"/>
    <property type="match status" value="1"/>
</dbReference>
<evidence type="ECO:0008006" key="17">
    <source>
        <dbReference type="Google" id="ProtNLM"/>
    </source>
</evidence>
<evidence type="ECO:0000256" key="1">
    <source>
        <dbReference type="ARBA" id="ARBA00022670"/>
    </source>
</evidence>
<reference evidence="15" key="1">
    <citation type="submission" date="2022-07" db="EMBL/GenBank/DDBJ databases">
        <authorList>
            <person name="Macas J."/>
            <person name="Novak P."/>
            <person name="Neumann P."/>
        </authorList>
    </citation>
    <scope>NUCLEOTIDE SEQUENCE</scope>
</reference>
<keyword evidence="9" id="KW-0229">DNA integration</keyword>
<proteinExistence type="predicted"/>
<evidence type="ECO:0000256" key="8">
    <source>
        <dbReference type="ARBA" id="ARBA00022884"/>
    </source>
</evidence>
<dbReference type="PANTHER" id="PTHR37984:SF5">
    <property type="entry name" value="PROTEIN NYNRIN-LIKE"/>
    <property type="match status" value="1"/>
</dbReference>
<feature type="domain" description="Reverse transcriptase" evidence="13">
    <location>
        <begin position="637"/>
        <end position="816"/>
    </location>
</feature>